<dbReference type="EMBL" id="CP028923">
    <property type="protein sequence ID" value="QCK13950.1"/>
    <property type="molecule type" value="Genomic_DNA"/>
</dbReference>
<keyword evidence="1" id="KW-0732">Signal</keyword>
<evidence type="ECO:0000313" key="3">
    <source>
        <dbReference type="Proteomes" id="UP000298616"/>
    </source>
</evidence>
<gene>
    <name evidence="2" type="ORF">DCC35_03870</name>
</gene>
<feature type="signal peptide" evidence="1">
    <location>
        <begin position="1"/>
        <end position="28"/>
    </location>
</feature>
<evidence type="ECO:0000313" key="2">
    <source>
        <dbReference type="EMBL" id="QCK13950.1"/>
    </source>
</evidence>
<organism evidence="2 3">
    <name type="scientific">Mangrovivirga cuniculi</name>
    <dbReference type="NCBI Taxonomy" id="2715131"/>
    <lineage>
        <taxon>Bacteria</taxon>
        <taxon>Pseudomonadati</taxon>
        <taxon>Bacteroidota</taxon>
        <taxon>Cytophagia</taxon>
        <taxon>Cytophagales</taxon>
        <taxon>Mangrovivirgaceae</taxon>
        <taxon>Mangrovivirga</taxon>
    </lineage>
</organism>
<evidence type="ECO:0008006" key="4">
    <source>
        <dbReference type="Google" id="ProtNLM"/>
    </source>
</evidence>
<accession>A0A4D7JKF0</accession>
<dbReference type="Proteomes" id="UP000298616">
    <property type="component" value="Chromosome"/>
</dbReference>
<dbReference type="KEGG" id="fpf:DCC35_03870"/>
<name>A0A4D7JKF0_9BACT</name>
<reference evidence="2 3" key="1">
    <citation type="submission" date="2018-04" db="EMBL/GenBank/DDBJ databases">
        <title>Complete genome uncultured novel isolate.</title>
        <authorList>
            <person name="Merlino G."/>
        </authorList>
    </citation>
    <scope>NUCLEOTIDE SEQUENCE [LARGE SCALE GENOMIC DNA]</scope>
    <source>
        <strain evidence="3">R1DC9</strain>
    </source>
</reference>
<sequence length="152" mass="17639">MEKFYKTRKIFAQSLLLILISAIISCSSDDFIEEPYRSDSEFVGVWEFEKATLYSASGDLIIDRSTCGQGNEIDRLATDFVFYPDETAEALPICPDVQRLDFDRFIQTENSITLYYNDRTETITYGIDSITESRIIIYKDGKWIHLRKTEDL</sequence>
<dbReference type="PROSITE" id="PS51257">
    <property type="entry name" value="PROKAR_LIPOPROTEIN"/>
    <property type="match status" value="1"/>
</dbReference>
<proteinExistence type="predicted"/>
<dbReference type="AlphaFoldDB" id="A0A4D7JKF0"/>
<dbReference type="RefSeq" id="WP_137089543.1">
    <property type="nucleotide sequence ID" value="NZ_CP028923.1"/>
</dbReference>
<protein>
    <recommendedName>
        <fullName evidence="4">Lipocalin-like domain-containing protein</fullName>
    </recommendedName>
</protein>
<feature type="chain" id="PRO_5020273910" description="Lipocalin-like domain-containing protein" evidence="1">
    <location>
        <begin position="29"/>
        <end position="152"/>
    </location>
</feature>
<keyword evidence="3" id="KW-1185">Reference proteome</keyword>
<evidence type="ECO:0000256" key="1">
    <source>
        <dbReference type="SAM" id="SignalP"/>
    </source>
</evidence>